<dbReference type="GO" id="GO:0005737">
    <property type="term" value="C:cytoplasm"/>
    <property type="evidence" value="ECO:0007669"/>
    <property type="project" value="TreeGrafter"/>
</dbReference>
<accession>A0A9D1QGA6</accession>
<comment type="caution">
    <text evidence="3">The sequence shown here is derived from an EMBL/GenBank/DDBJ whole genome shotgun (WGS) entry which is preliminary data.</text>
</comment>
<dbReference type="InterPro" id="IPR045864">
    <property type="entry name" value="aa-tRNA-synth_II/BPL/LPL"/>
</dbReference>
<dbReference type="Proteomes" id="UP000823926">
    <property type="component" value="Unassembled WGS sequence"/>
</dbReference>
<evidence type="ECO:0000313" key="3">
    <source>
        <dbReference type="EMBL" id="HIW11531.1"/>
    </source>
</evidence>
<dbReference type="PROSITE" id="PS51733">
    <property type="entry name" value="BPL_LPL_CATALYTIC"/>
    <property type="match status" value="1"/>
</dbReference>
<evidence type="ECO:0000259" key="2">
    <source>
        <dbReference type="PROSITE" id="PS51733"/>
    </source>
</evidence>
<dbReference type="PANTHER" id="PTHR12835:SF5">
    <property type="entry name" value="BIOTIN--PROTEIN LIGASE"/>
    <property type="match status" value="1"/>
</dbReference>
<dbReference type="CDD" id="cd16442">
    <property type="entry name" value="BPL"/>
    <property type="match status" value="1"/>
</dbReference>
<protein>
    <submittedName>
        <fullName evidence="3">Biotin--[acetyl-CoA-carboxylase] ligase</fullName>
        <ecNumber evidence="3">6.3.4.15</ecNumber>
    </submittedName>
</protein>
<sequence>MSFHIFPFDTVTSTNDVVMSDTARYGHGSIVTARQQTAGRGQRGNRWVTAPGENLLFSLVLEPTHIRVEEQFLISEMAALAASDAIRAVSGGSVPCRIKWPNDLYVGDRKIGGILIEHALHSEFLSRSVLGIGINVAQREFDPALPNPTSLAREMTTDKVPLPAPEQVLEAFCTAFPFRYGQPAGELHADFMARLWRGDGEPHRYRDAASGEVFEALIADVEPLTGEMTLRLPNGTERRYWFKEVEALF</sequence>
<gene>
    <name evidence="3" type="ORF">H9888_08590</name>
</gene>
<dbReference type="PANTHER" id="PTHR12835">
    <property type="entry name" value="BIOTIN PROTEIN LIGASE"/>
    <property type="match status" value="1"/>
</dbReference>
<dbReference type="NCBIfam" id="TIGR00121">
    <property type="entry name" value="birA_ligase"/>
    <property type="match status" value="1"/>
</dbReference>
<dbReference type="Gene3D" id="3.30.930.10">
    <property type="entry name" value="Bira Bifunctional Protein, Domain 2"/>
    <property type="match status" value="1"/>
</dbReference>
<dbReference type="SUPFAM" id="SSF55681">
    <property type="entry name" value="Class II aaRS and biotin synthetases"/>
    <property type="match status" value="1"/>
</dbReference>
<evidence type="ECO:0000313" key="4">
    <source>
        <dbReference type="Proteomes" id="UP000823926"/>
    </source>
</evidence>
<proteinExistence type="predicted"/>
<dbReference type="InterPro" id="IPR004408">
    <property type="entry name" value="Biotin_CoA_COase_ligase"/>
</dbReference>
<dbReference type="GO" id="GO:0004077">
    <property type="term" value="F:biotin--[biotin carboxyl-carrier protein] ligase activity"/>
    <property type="evidence" value="ECO:0007669"/>
    <property type="project" value="UniProtKB-EC"/>
</dbReference>
<organism evidence="3 4">
    <name type="scientific">Candidatus Rikenella faecigallinarum</name>
    <dbReference type="NCBI Taxonomy" id="2838745"/>
    <lineage>
        <taxon>Bacteria</taxon>
        <taxon>Pseudomonadati</taxon>
        <taxon>Bacteroidota</taxon>
        <taxon>Bacteroidia</taxon>
        <taxon>Bacteroidales</taxon>
        <taxon>Rikenellaceae</taxon>
        <taxon>Rikenella</taxon>
    </lineage>
</organism>
<name>A0A9D1QGA6_9BACT</name>
<dbReference type="InterPro" id="IPR004143">
    <property type="entry name" value="BPL_LPL_catalytic"/>
</dbReference>
<dbReference type="Pfam" id="PF03099">
    <property type="entry name" value="BPL_LplA_LipB"/>
    <property type="match status" value="1"/>
</dbReference>
<dbReference type="AlphaFoldDB" id="A0A9D1QGA6"/>
<dbReference type="EC" id="6.3.4.15" evidence="3"/>
<feature type="domain" description="BPL/LPL catalytic" evidence="2">
    <location>
        <begin position="1"/>
        <end position="184"/>
    </location>
</feature>
<evidence type="ECO:0000256" key="1">
    <source>
        <dbReference type="ARBA" id="ARBA00022598"/>
    </source>
</evidence>
<dbReference type="EMBL" id="DXHL01000038">
    <property type="protein sequence ID" value="HIW11531.1"/>
    <property type="molecule type" value="Genomic_DNA"/>
</dbReference>
<keyword evidence="1 3" id="KW-0436">Ligase</keyword>
<reference evidence="3" key="2">
    <citation type="submission" date="2021-04" db="EMBL/GenBank/DDBJ databases">
        <authorList>
            <person name="Gilroy R."/>
        </authorList>
    </citation>
    <scope>NUCLEOTIDE SEQUENCE</scope>
    <source>
        <strain evidence="3">ChiBcec15-1070</strain>
    </source>
</reference>
<reference evidence="3" key="1">
    <citation type="journal article" date="2021" name="PeerJ">
        <title>Extensive microbial diversity within the chicken gut microbiome revealed by metagenomics and culture.</title>
        <authorList>
            <person name="Gilroy R."/>
            <person name="Ravi A."/>
            <person name="Getino M."/>
            <person name="Pursley I."/>
            <person name="Horton D.L."/>
            <person name="Alikhan N.F."/>
            <person name="Baker D."/>
            <person name="Gharbi K."/>
            <person name="Hall N."/>
            <person name="Watson M."/>
            <person name="Adriaenssens E.M."/>
            <person name="Foster-Nyarko E."/>
            <person name="Jarju S."/>
            <person name="Secka A."/>
            <person name="Antonio M."/>
            <person name="Oren A."/>
            <person name="Chaudhuri R.R."/>
            <person name="La Ragione R."/>
            <person name="Hildebrand F."/>
            <person name="Pallen M.J."/>
        </authorList>
    </citation>
    <scope>NUCLEOTIDE SEQUENCE</scope>
    <source>
        <strain evidence="3">ChiBcec15-1070</strain>
    </source>
</reference>